<evidence type="ECO:0000259" key="8">
    <source>
        <dbReference type="PROSITE" id="PS50268"/>
    </source>
</evidence>
<protein>
    <recommendedName>
        <fullName evidence="8">Cadherin domain-containing protein</fullName>
    </recommendedName>
</protein>
<dbReference type="InterPro" id="IPR020894">
    <property type="entry name" value="Cadherin_CS"/>
</dbReference>
<sequence length="140" mass="15653">THTFSVSEDEAEGSIIGQVVAVDDDIESKLRFSLGNYKEHFKIHHRTGRISLKQRLDRELLDSYLVSVKVVDILDPPMLNSPPDLNALALKSTPDWALERTATTYVRVNVLDANDNNPEFIGTYNDIVIPSDLPKGAYVT</sequence>
<dbReference type="SUPFAM" id="SSF49313">
    <property type="entry name" value="Cadherin-like"/>
    <property type="match status" value="1"/>
</dbReference>
<evidence type="ECO:0000313" key="9">
    <source>
        <dbReference type="EMBL" id="VUZ45971.1"/>
    </source>
</evidence>
<reference evidence="9 10" key="1">
    <citation type="submission" date="2019-07" db="EMBL/GenBank/DDBJ databases">
        <authorList>
            <person name="Jastrzebski P J."/>
            <person name="Paukszto L."/>
            <person name="Jastrzebski P J."/>
        </authorList>
    </citation>
    <scope>NUCLEOTIDE SEQUENCE [LARGE SCALE GENOMIC DNA]</scope>
    <source>
        <strain evidence="9 10">WMS-il1</strain>
    </source>
</reference>
<dbReference type="GO" id="GO:0005886">
    <property type="term" value="C:plasma membrane"/>
    <property type="evidence" value="ECO:0007669"/>
    <property type="project" value="UniProtKB-SubCell"/>
</dbReference>
<gene>
    <name evidence="9" type="ORF">WMSIL1_LOCUS5807</name>
</gene>
<dbReference type="SMART" id="SM00112">
    <property type="entry name" value="CA"/>
    <property type="match status" value="1"/>
</dbReference>
<keyword evidence="6" id="KW-0472">Membrane</keyword>
<dbReference type="EMBL" id="CABIJS010000199">
    <property type="protein sequence ID" value="VUZ45971.1"/>
    <property type="molecule type" value="Genomic_DNA"/>
</dbReference>
<feature type="domain" description="Cadherin" evidence="8">
    <location>
        <begin position="1"/>
        <end position="120"/>
    </location>
</feature>
<organism evidence="9 10">
    <name type="scientific">Hymenolepis diminuta</name>
    <name type="common">Rat tapeworm</name>
    <dbReference type="NCBI Taxonomy" id="6216"/>
    <lineage>
        <taxon>Eukaryota</taxon>
        <taxon>Metazoa</taxon>
        <taxon>Spiralia</taxon>
        <taxon>Lophotrochozoa</taxon>
        <taxon>Platyhelminthes</taxon>
        <taxon>Cestoda</taxon>
        <taxon>Eucestoda</taxon>
        <taxon>Cyclophyllidea</taxon>
        <taxon>Hymenolepididae</taxon>
        <taxon>Hymenolepis</taxon>
    </lineage>
</organism>
<evidence type="ECO:0000256" key="4">
    <source>
        <dbReference type="ARBA" id="ARBA00022837"/>
    </source>
</evidence>
<dbReference type="PANTHER" id="PTHR24026">
    <property type="entry name" value="FAT ATYPICAL CADHERIN-RELATED"/>
    <property type="match status" value="1"/>
</dbReference>
<dbReference type="AlphaFoldDB" id="A0A564YFD6"/>
<keyword evidence="3" id="KW-0677">Repeat</keyword>
<proteinExistence type="predicted"/>
<keyword evidence="5" id="KW-1133">Transmembrane helix</keyword>
<evidence type="ECO:0000256" key="2">
    <source>
        <dbReference type="ARBA" id="ARBA00022692"/>
    </source>
</evidence>
<dbReference type="Gene3D" id="2.60.40.60">
    <property type="entry name" value="Cadherins"/>
    <property type="match status" value="1"/>
</dbReference>
<evidence type="ECO:0000256" key="1">
    <source>
        <dbReference type="ARBA" id="ARBA00004370"/>
    </source>
</evidence>
<evidence type="ECO:0000256" key="7">
    <source>
        <dbReference type="PROSITE-ProRule" id="PRU00043"/>
    </source>
</evidence>
<dbReference type="Pfam" id="PF00028">
    <property type="entry name" value="Cadherin"/>
    <property type="match status" value="1"/>
</dbReference>
<accession>A0A564YFD6</accession>
<comment type="subcellular location">
    <subcellularLocation>
        <location evidence="1">Membrane</location>
    </subcellularLocation>
</comment>
<evidence type="ECO:0000256" key="6">
    <source>
        <dbReference type="ARBA" id="ARBA00023136"/>
    </source>
</evidence>
<keyword evidence="2" id="KW-0812">Transmembrane</keyword>
<keyword evidence="4 7" id="KW-0106">Calcium</keyword>
<name>A0A564YFD6_HYMDI</name>
<evidence type="ECO:0000256" key="3">
    <source>
        <dbReference type="ARBA" id="ARBA00022737"/>
    </source>
</evidence>
<dbReference type="GO" id="GO:0005509">
    <property type="term" value="F:calcium ion binding"/>
    <property type="evidence" value="ECO:0007669"/>
    <property type="project" value="UniProtKB-UniRule"/>
</dbReference>
<dbReference type="Proteomes" id="UP000321570">
    <property type="component" value="Unassembled WGS sequence"/>
</dbReference>
<feature type="non-terminal residue" evidence="9">
    <location>
        <position position="1"/>
    </location>
</feature>
<evidence type="ECO:0000256" key="5">
    <source>
        <dbReference type="ARBA" id="ARBA00022989"/>
    </source>
</evidence>
<dbReference type="PANTHER" id="PTHR24026:SF126">
    <property type="entry name" value="PROTOCADHERIN FAT 4"/>
    <property type="match status" value="1"/>
</dbReference>
<evidence type="ECO:0000313" key="10">
    <source>
        <dbReference type="Proteomes" id="UP000321570"/>
    </source>
</evidence>
<feature type="non-terminal residue" evidence="9">
    <location>
        <position position="140"/>
    </location>
</feature>
<keyword evidence="10" id="KW-1185">Reference proteome</keyword>
<dbReference type="PRINTS" id="PR00205">
    <property type="entry name" value="CADHERIN"/>
</dbReference>
<dbReference type="InterPro" id="IPR002126">
    <property type="entry name" value="Cadherin-like_dom"/>
</dbReference>
<dbReference type="PROSITE" id="PS50268">
    <property type="entry name" value="CADHERIN_2"/>
    <property type="match status" value="1"/>
</dbReference>
<dbReference type="GO" id="GO:0007156">
    <property type="term" value="P:homophilic cell adhesion via plasma membrane adhesion molecules"/>
    <property type="evidence" value="ECO:0007669"/>
    <property type="project" value="InterPro"/>
</dbReference>
<dbReference type="InterPro" id="IPR015919">
    <property type="entry name" value="Cadherin-like_sf"/>
</dbReference>
<dbReference type="PROSITE" id="PS00232">
    <property type="entry name" value="CADHERIN_1"/>
    <property type="match status" value="1"/>
</dbReference>
<dbReference type="CDD" id="cd11304">
    <property type="entry name" value="Cadherin_repeat"/>
    <property type="match status" value="1"/>
</dbReference>